<protein>
    <submittedName>
        <fullName evidence="2">Uncharacterized protein</fullName>
    </submittedName>
</protein>
<evidence type="ECO:0000313" key="2">
    <source>
        <dbReference type="EMBL" id="CAK0769271.1"/>
    </source>
</evidence>
<comment type="caution">
    <text evidence="2">The sequence shown here is derived from an EMBL/GenBank/DDBJ whole genome shotgun (WGS) entry which is preliminary data.</text>
</comment>
<evidence type="ECO:0000256" key="1">
    <source>
        <dbReference type="SAM" id="MobiDB-lite"/>
    </source>
</evidence>
<dbReference type="AlphaFoldDB" id="A0AAV1I0A0"/>
<sequence length="349" mass="40071">MLQAKVSKFEAAGTLPSMRRYVNDTFGERWDEYADAFSEQMQRMQGVSWETNNWVVLYRVYPTHSADIEASLHPANLRIVLKADAAKEQAILAQDLHRRDRPPAATRGSPQRHQTAVQSEMLEAEREATVRGAILRALMAARDDGAPIDAKAVANEIGVEDVREHIEHLNQQLQSRFDWNDYGRSWEILPRRPLIVYACVREGLSPGQLEAVPSRLMAAKQGRLRAEAERVQHDRILKKWGLEEELCDPECTVQRHDASRDGMLLNALVKQWSRACGQSPALFPRDTVRMDRLSTCVEYQMYCLNRQLPARKQLSWDNISIRWALQYKVGSSVDMIRERPDRNVIVTRL</sequence>
<name>A0AAV1I0A0_9CHLO</name>
<organism evidence="2 3">
    <name type="scientific">Coccomyxa viridis</name>
    <dbReference type="NCBI Taxonomy" id="1274662"/>
    <lineage>
        <taxon>Eukaryota</taxon>
        <taxon>Viridiplantae</taxon>
        <taxon>Chlorophyta</taxon>
        <taxon>core chlorophytes</taxon>
        <taxon>Trebouxiophyceae</taxon>
        <taxon>Trebouxiophyceae incertae sedis</taxon>
        <taxon>Coccomyxaceae</taxon>
        <taxon>Coccomyxa</taxon>
    </lineage>
</organism>
<dbReference type="EMBL" id="CAUYUE010000004">
    <property type="protein sequence ID" value="CAK0769271.1"/>
    <property type="molecule type" value="Genomic_DNA"/>
</dbReference>
<gene>
    <name evidence="2" type="ORF">CVIRNUC_003649</name>
</gene>
<feature type="region of interest" description="Disordered" evidence="1">
    <location>
        <begin position="93"/>
        <end position="118"/>
    </location>
</feature>
<proteinExistence type="predicted"/>
<dbReference type="Proteomes" id="UP001314263">
    <property type="component" value="Unassembled WGS sequence"/>
</dbReference>
<accession>A0AAV1I0A0</accession>
<reference evidence="2 3" key="1">
    <citation type="submission" date="2023-10" db="EMBL/GenBank/DDBJ databases">
        <authorList>
            <person name="Maclean D."/>
            <person name="Macfadyen A."/>
        </authorList>
    </citation>
    <scope>NUCLEOTIDE SEQUENCE [LARGE SCALE GENOMIC DNA]</scope>
</reference>
<feature type="compositionally biased region" description="Polar residues" evidence="1">
    <location>
        <begin position="108"/>
        <end position="118"/>
    </location>
</feature>
<keyword evidence="3" id="KW-1185">Reference proteome</keyword>
<evidence type="ECO:0000313" key="3">
    <source>
        <dbReference type="Proteomes" id="UP001314263"/>
    </source>
</evidence>